<dbReference type="EMBL" id="JAVDYB010000001">
    <property type="protein sequence ID" value="MDR7274444.1"/>
    <property type="molecule type" value="Genomic_DNA"/>
</dbReference>
<evidence type="ECO:0000313" key="3">
    <source>
        <dbReference type="Proteomes" id="UP001183643"/>
    </source>
</evidence>
<name>A0AAE3YIN7_9ACTN</name>
<feature type="chain" id="PRO_5041962039" description="SH3 domain-containing protein" evidence="1">
    <location>
        <begin position="25"/>
        <end position="146"/>
    </location>
</feature>
<organism evidence="2 3">
    <name type="scientific">Catenuloplanes atrovinosus</name>
    <dbReference type="NCBI Taxonomy" id="137266"/>
    <lineage>
        <taxon>Bacteria</taxon>
        <taxon>Bacillati</taxon>
        <taxon>Actinomycetota</taxon>
        <taxon>Actinomycetes</taxon>
        <taxon>Micromonosporales</taxon>
        <taxon>Micromonosporaceae</taxon>
        <taxon>Catenuloplanes</taxon>
    </lineage>
</organism>
<gene>
    <name evidence="2" type="ORF">J2S41_001222</name>
</gene>
<sequence>MSATATCALGAALNVAATAAPARASVAECTNGANGFVSIPYHQSGTVRRSIHLGANDRALITLQSATIQGLTRGYAKISGSTRVGDQVWMDWTTTGGNGWLQCGPWYVRSDGAPNTSAAQRTDPSSQWLFRACGLVDGEGGCTGWW</sequence>
<keyword evidence="1" id="KW-0732">Signal</keyword>
<comment type="caution">
    <text evidence="2">The sequence shown here is derived from an EMBL/GenBank/DDBJ whole genome shotgun (WGS) entry which is preliminary data.</text>
</comment>
<evidence type="ECO:0000313" key="2">
    <source>
        <dbReference type="EMBL" id="MDR7274444.1"/>
    </source>
</evidence>
<proteinExistence type="predicted"/>
<evidence type="ECO:0008006" key="4">
    <source>
        <dbReference type="Google" id="ProtNLM"/>
    </source>
</evidence>
<dbReference type="RefSeq" id="WP_310364172.1">
    <property type="nucleotide sequence ID" value="NZ_JAVDYB010000001.1"/>
</dbReference>
<dbReference type="Proteomes" id="UP001183643">
    <property type="component" value="Unassembled WGS sequence"/>
</dbReference>
<protein>
    <recommendedName>
        <fullName evidence="4">SH3 domain-containing protein</fullName>
    </recommendedName>
</protein>
<keyword evidence="3" id="KW-1185">Reference proteome</keyword>
<reference evidence="2" key="1">
    <citation type="submission" date="2023-07" db="EMBL/GenBank/DDBJ databases">
        <title>Sequencing the genomes of 1000 actinobacteria strains.</title>
        <authorList>
            <person name="Klenk H.-P."/>
        </authorList>
    </citation>
    <scope>NUCLEOTIDE SEQUENCE</scope>
    <source>
        <strain evidence="2">DSM 44707</strain>
    </source>
</reference>
<evidence type="ECO:0000256" key="1">
    <source>
        <dbReference type="SAM" id="SignalP"/>
    </source>
</evidence>
<dbReference type="AlphaFoldDB" id="A0AAE3YIN7"/>
<accession>A0AAE3YIN7</accession>
<feature type="signal peptide" evidence="1">
    <location>
        <begin position="1"/>
        <end position="24"/>
    </location>
</feature>